<dbReference type="SUPFAM" id="SSF57756">
    <property type="entry name" value="Retrovirus zinc finger-like domains"/>
    <property type="match status" value="1"/>
</dbReference>
<dbReference type="PROSITE" id="PS50158">
    <property type="entry name" value="ZF_CCHC"/>
    <property type="match status" value="1"/>
</dbReference>
<dbReference type="EMBL" id="LAVV01010520">
    <property type="protein sequence ID" value="KNZ48926.1"/>
    <property type="molecule type" value="Genomic_DNA"/>
</dbReference>
<keyword evidence="1" id="KW-0507">mRNA processing</keyword>
<feature type="domain" description="CCHC-type" evidence="3">
    <location>
        <begin position="117"/>
        <end position="131"/>
    </location>
</feature>
<gene>
    <name evidence="4" type="ORF">VP01_531g7</name>
</gene>
<keyword evidence="5" id="KW-1185">Reference proteome</keyword>
<dbReference type="AlphaFoldDB" id="A0A0L6UK68"/>
<dbReference type="Proteomes" id="UP000037035">
    <property type="component" value="Unassembled WGS sequence"/>
</dbReference>
<keyword evidence="2" id="KW-0863">Zinc-finger</keyword>
<comment type="caution">
    <text evidence="4">The sequence shown here is derived from an EMBL/GenBank/DDBJ whole genome shotgun (WGS) entry which is preliminary data.</text>
</comment>
<dbReference type="GO" id="GO:0008270">
    <property type="term" value="F:zinc ion binding"/>
    <property type="evidence" value="ECO:0007669"/>
    <property type="project" value="UniProtKB-KW"/>
</dbReference>
<dbReference type="OrthoDB" id="3205788at2759"/>
<proteinExistence type="predicted"/>
<name>A0A0L6UK68_9BASI</name>
<evidence type="ECO:0000256" key="1">
    <source>
        <dbReference type="ARBA" id="ARBA00022664"/>
    </source>
</evidence>
<sequence>MDLLQFGSWRRSNYANWLRPKFVRYMLQQLHNPYPQPLPPGPAAQAFLHQVGLYFLSELTQFPTDRSKIIFVVWRLQPLKNSTYPPAAADPKAMDLSAMNSQLSDTNQAKLMKNSQCFCCHQKGHLSRNCPGRTGQSSRP</sequence>
<organism evidence="4 5">
    <name type="scientific">Puccinia sorghi</name>
    <dbReference type="NCBI Taxonomy" id="27349"/>
    <lineage>
        <taxon>Eukaryota</taxon>
        <taxon>Fungi</taxon>
        <taxon>Dikarya</taxon>
        <taxon>Basidiomycota</taxon>
        <taxon>Pucciniomycotina</taxon>
        <taxon>Pucciniomycetes</taxon>
        <taxon>Pucciniales</taxon>
        <taxon>Pucciniaceae</taxon>
        <taxon>Puccinia</taxon>
    </lineage>
</organism>
<evidence type="ECO:0000259" key="3">
    <source>
        <dbReference type="PROSITE" id="PS50158"/>
    </source>
</evidence>
<keyword evidence="2" id="KW-0479">Metal-binding</keyword>
<dbReference type="InterPro" id="IPR036875">
    <property type="entry name" value="Znf_CCHC_sf"/>
</dbReference>
<evidence type="ECO:0000256" key="2">
    <source>
        <dbReference type="PROSITE-ProRule" id="PRU00047"/>
    </source>
</evidence>
<keyword evidence="2" id="KW-0862">Zinc</keyword>
<protein>
    <recommendedName>
        <fullName evidence="3">CCHC-type domain-containing protein</fullName>
    </recommendedName>
</protein>
<reference evidence="4 5" key="1">
    <citation type="submission" date="2015-08" db="EMBL/GenBank/DDBJ databases">
        <title>Next Generation Sequencing and Analysis of the Genome of Puccinia sorghi L Schw, the Causal Agent of Maize Common Rust.</title>
        <authorList>
            <person name="Rochi L."/>
            <person name="Burguener G."/>
            <person name="Darino M."/>
            <person name="Turjanski A."/>
            <person name="Kreff E."/>
            <person name="Dieguez M.J."/>
            <person name="Sacco F."/>
        </authorList>
    </citation>
    <scope>NUCLEOTIDE SEQUENCE [LARGE SCALE GENOMIC DNA]</scope>
    <source>
        <strain evidence="4 5">RO10H11247</strain>
    </source>
</reference>
<dbReference type="VEuPathDB" id="FungiDB:VP01_531g7"/>
<accession>A0A0L6UK68</accession>
<evidence type="ECO:0000313" key="5">
    <source>
        <dbReference type="Proteomes" id="UP000037035"/>
    </source>
</evidence>
<dbReference type="Gene3D" id="4.10.60.10">
    <property type="entry name" value="Zinc finger, CCHC-type"/>
    <property type="match status" value="1"/>
</dbReference>
<evidence type="ECO:0000313" key="4">
    <source>
        <dbReference type="EMBL" id="KNZ48926.1"/>
    </source>
</evidence>
<dbReference type="GO" id="GO:0003676">
    <property type="term" value="F:nucleic acid binding"/>
    <property type="evidence" value="ECO:0007669"/>
    <property type="project" value="InterPro"/>
</dbReference>
<dbReference type="GO" id="GO:0006397">
    <property type="term" value="P:mRNA processing"/>
    <property type="evidence" value="ECO:0007669"/>
    <property type="project" value="UniProtKB-KW"/>
</dbReference>
<dbReference type="InterPro" id="IPR001878">
    <property type="entry name" value="Znf_CCHC"/>
</dbReference>